<dbReference type="AlphaFoldDB" id="A0A1B8RAJ1"/>
<dbReference type="Pfam" id="PF00142">
    <property type="entry name" value="Fer4_NifH"/>
    <property type="match status" value="1"/>
</dbReference>
<comment type="similarity">
    <text evidence="2">Belongs to the NifH/BchL/ChlL family.</text>
</comment>
<sequence length="90" mass="10092">MAALRQIAFYGKGGIGKSTTSQNTLAALVELGRKILIGCQPLVDFARLILCKRRIERVKNWKFGKADYAKWGRLLGQRHSRLKGRPKLGP</sequence>
<evidence type="ECO:0000256" key="1">
    <source>
        <dbReference type="ARBA" id="ARBA00001966"/>
    </source>
</evidence>
<proteinExistence type="inferred from homology"/>
<dbReference type="Gene3D" id="3.40.50.300">
    <property type="entry name" value="P-loop containing nucleotide triphosphate hydrolases"/>
    <property type="match status" value="1"/>
</dbReference>
<dbReference type="PANTHER" id="PTHR42864">
    <property type="entry name" value="LIGHT-INDEPENDENT PROTOCHLOROPHYLLIDE REDUCTASE IRON-SULFUR ATP-BINDING PROTEIN"/>
    <property type="match status" value="1"/>
</dbReference>
<dbReference type="InterPro" id="IPR000392">
    <property type="entry name" value="NifH/frxC"/>
</dbReference>
<dbReference type="PRINTS" id="PR00091">
    <property type="entry name" value="NITROGNASEII"/>
</dbReference>
<evidence type="ECO:0000256" key="3">
    <source>
        <dbReference type="ARBA" id="ARBA00017783"/>
    </source>
</evidence>
<keyword evidence="4" id="KW-0479">Metal-binding</keyword>
<evidence type="ECO:0000313" key="8">
    <source>
        <dbReference type="EMBL" id="AOO91285.1"/>
    </source>
</evidence>
<reference evidence="8" key="1">
    <citation type="journal article" date="2015" name="BMC Genomics">
        <title>Transcriptome profiling of a Rhizobium leguminosarum bv. trifolii rosR mutant reveals the role of the transcriptional regulator RosR in motility, synthesis of cell-surface components, and other cellular processes.</title>
        <authorList>
            <person name="Rachwal K."/>
            <person name="Matczynska E."/>
            <person name="Janczarek M."/>
        </authorList>
    </citation>
    <scope>NUCLEOTIDE SEQUENCE</scope>
    <source>
        <strain evidence="8">Rt24.2</strain>
    </source>
</reference>
<evidence type="ECO:0000256" key="2">
    <source>
        <dbReference type="ARBA" id="ARBA00005504"/>
    </source>
</evidence>
<evidence type="ECO:0000256" key="4">
    <source>
        <dbReference type="ARBA" id="ARBA00022723"/>
    </source>
</evidence>
<name>A0A1B8RAJ1_RHILT</name>
<dbReference type="PANTHER" id="PTHR42864:SF2">
    <property type="entry name" value="LIGHT-INDEPENDENT PROTOCHLOROPHYLLIDE REDUCTASE IRON-SULFUR ATP-BINDING PROTEIN"/>
    <property type="match status" value="1"/>
</dbReference>
<keyword evidence="5" id="KW-0547">Nucleotide-binding</keyword>
<dbReference type="SUPFAM" id="SSF52540">
    <property type="entry name" value="P-loop containing nucleoside triphosphate hydrolases"/>
    <property type="match status" value="1"/>
</dbReference>
<dbReference type="EMBL" id="KX488921">
    <property type="protein sequence ID" value="AOO91285.1"/>
    <property type="molecule type" value="Genomic_DNA"/>
</dbReference>
<accession>A0A1B8RAJ1</accession>
<reference evidence="8" key="2">
    <citation type="journal article" date="2016" name="Front. Microbiol.">
        <title>The Regulatory Protein RosR Affects Rhizobium leguminosarum bv. trifolii Protein Profiles, Cell Surface Properties, and Symbiosis with Clover.</title>
        <authorList>
            <person name="Rachwal K."/>
            <person name="Boguszewska A."/>
            <person name="Kopcinska J."/>
            <person name="Karas M."/>
            <person name="Tchorzewski M."/>
            <person name="Janczarek M."/>
        </authorList>
    </citation>
    <scope>NUCLEOTIDE SEQUENCE</scope>
    <source>
        <strain evidence="8">Rt24.2</strain>
    </source>
</reference>
<evidence type="ECO:0000256" key="5">
    <source>
        <dbReference type="ARBA" id="ARBA00022741"/>
    </source>
</evidence>
<dbReference type="GO" id="GO:0046872">
    <property type="term" value="F:metal ion binding"/>
    <property type="evidence" value="ECO:0007669"/>
    <property type="project" value="UniProtKB-KW"/>
</dbReference>
<protein>
    <recommendedName>
        <fullName evidence="3">Nitrogenase iron protein</fullName>
    </recommendedName>
    <alternativeName>
        <fullName evidence="7">Nitrogenase Fe protein</fullName>
    </alternativeName>
</protein>
<evidence type="ECO:0000256" key="6">
    <source>
        <dbReference type="ARBA" id="ARBA00022840"/>
    </source>
</evidence>
<dbReference type="InterPro" id="IPR027417">
    <property type="entry name" value="P-loop_NTPase"/>
</dbReference>
<organism evidence="8">
    <name type="scientific">Rhizobium leguminosarum bv. trifolii</name>
    <dbReference type="NCBI Taxonomy" id="386"/>
    <lineage>
        <taxon>Bacteria</taxon>
        <taxon>Pseudomonadati</taxon>
        <taxon>Pseudomonadota</taxon>
        <taxon>Alphaproteobacteria</taxon>
        <taxon>Hyphomicrobiales</taxon>
        <taxon>Rhizobiaceae</taxon>
        <taxon>Rhizobium/Agrobacterium group</taxon>
        <taxon>Rhizobium</taxon>
    </lineage>
</organism>
<comment type="cofactor">
    <cofactor evidence="1">
        <name>[4Fe-4S] cluster</name>
        <dbReference type="ChEBI" id="CHEBI:49883"/>
    </cofactor>
</comment>
<dbReference type="GO" id="GO:0016491">
    <property type="term" value="F:oxidoreductase activity"/>
    <property type="evidence" value="ECO:0007669"/>
    <property type="project" value="InterPro"/>
</dbReference>
<keyword evidence="6" id="KW-0067">ATP-binding</keyword>
<evidence type="ECO:0000256" key="7">
    <source>
        <dbReference type="ARBA" id="ARBA00029858"/>
    </source>
</evidence>
<dbReference type="GO" id="GO:0005524">
    <property type="term" value="F:ATP binding"/>
    <property type="evidence" value="ECO:0007669"/>
    <property type="project" value="UniProtKB-KW"/>
</dbReference>